<evidence type="ECO:0000256" key="3">
    <source>
        <dbReference type="ARBA" id="ARBA00023239"/>
    </source>
</evidence>
<feature type="domain" description="Tryptophan synthase beta chain-like PALP" evidence="4">
    <location>
        <begin position="86"/>
        <end position="374"/>
    </location>
</feature>
<dbReference type="GO" id="GO:0009097">
    <property type="term" value="P:isoleucine biosynthetic process"/>
    <property type="evidence" value="ECO:0007669"/>
    <property type="project" value="TreeGrafter"/>
</dbReference>
<dbReference type="PANTHER" id="PTHR48078">
    <property type="entry name" value="THREONINE DEHYDRATASE, MITOCHONDRIAL-RELATED"/>
    <property type="match status" value="1"/>
</dbReference>
<dbReference type="AlphaFoldDB" id="A0A9X8CZY2"/>
<dbReference type="GO" id="GO:0004794">
    <property type="term" value="F:threonine deaminase activity"/>
    <property type="evidence" value="ECO:0007669"/>
    <property type="project" value="TreeGrafter"/>
</dbReference>
<dbReference type="Pfam" id="PF00291">
    <property type="entry name" value="PALP"/>
    <property type="match status" value="1"/>
</dbReference>
<evidence type="ECO:0000256" key="1">
    <source>
        <dbReference type="ARBA" id="ARBA00001933"/>
    </source>
</evidence>
<keyword evidence="2" id="KW-0663">Pyridoxal phosphate</keyword>
<proteinExistence type="predicted"/>
<evidence type="ECO:0000313" key="5">
    <source>
        <dbReference type="EMBL" id="RIX73803.1"/>
    </source>
</evidence>
<comment type="cofactor">
    <cofactor evidence="1">
        <name>pyridoxal 5'-phosphate</name>
        <dbReference type="ChEBI" id="CHEBI:597326"/>
    </cofactor>
</comment>
<keyword evidence="3" id="KW-0456">Lyase</keyword>
<protein>
    <submittedName>
        <fullName evidence="5">Pyridoxal-phosphate dependent enzyme</fullName>
    </submittedName>
</protein>
<evidence type="ECO:0000256" key="2">
    <source>
        <dbReference type="ARBA" id="ARBA00022898"/>
    </source>
</evidence>
<sequence>MPFPAPQDLQPAHRSGLRWNPALEGLRCLSCGTLYPVSLRHDGCPKCAAAGRHVSLAASYAGPPGPGVSLPFLGFAQQTQAGTSRSLPAFAEALGVAQVTVHDESRNPSGSHKDRMSAFGVAHALLAGADTLVLASSGNAALSAAVYARAAGLRCEVATYADMPHSYVEALEAQGAVRFVFTDNQGRWDHVARRAEDKGVLPLTNYHLPALGGAPLALEGYKTIAVEMAAWDALPDHIVVPTARGDLLWGIYRGLSELHAAGRIRAMPQLWAVEPFPRLSLVLNGASLHASHPGQTAQFSTAGATTTWLQHQAATATGGGAVAIDDATARRARVSWQAVDSQPELCAAATLAAARELVATQRIAPSSHVCLVLTANASRDPAWPDPAATPALFQPSHGVPA</sequence>
<dbReference type="InterPro" id="IPR036052">
    <property type="entry name" value="TrpB-like_PALP_sf"/>
</dbReference>
<dbReference type="RefSeq" id="WP_119557945.1">
    <property type="nucleotide sequence ID" value="NZ_QXMN01000059.1"/>
</dbReference>
<name>A0A9X8CZY2_9BURK</name>
<dbReference type="InterPro" id="IPR001926">
    <property type="entry name" value="TrpB-like_PALP"/>
</dbReference>
<dbReference type="GO" id="GO:0006565">
    <property type="term" value="P:L-serine catabolic process"/>
    <property type="evidence" value="ECO:0007669"/>
    <property type="project" value="TreeGrafter"/>
</dbReference>
<reference evidence="5 6" key="1">
    <citation type="submission" date="2018-09" db="EMBL/GenBank/DDBJ databases">
        <title>Acidovorax cavernicola nov. sp. isolated from Gruta de las Maravillas (Aracena, Spain).</title>
        <authorList>
            <person name="Jurado V."/>
            <person name="Gutierrez-Patricio S."/>
            <person name="Gonzalez-Pimentel J.L."/>
            <person name="Miller A.Z."/>
            <person name="Laiz L."/>
            <person name="Saiz-Jimenez C."/>
        </authorList>
    </citation>
    <scope>NUCLEOTIDE SEQUENCE [LARGE SCALE GENOMIC DNA]</scope>
    <source>
        <strain evidence="5 6">1011MAR4D40.2</strain>
    </source>
</reference>
<dbReference type="PANTHER" id="PTHR48078:SF6">
    <property type="entry name" value="L-THREONINE DEHYDRATASE CATABOLIC TDCB"/>
    <property type="match status" value="1"/>
</dbReference>
<organism evidence="5 6">
    <name type="scientific">Acidovorax cavernicola</name>
    <dbReference type="NCBI Taxonomy" id="1675792"/>
    <lineage>
        <taxon>Bacteria</taxon>
        <taxon>Pseudomonadati</taxon>
        <taxon>Pseudomonadota</taxon>
        <taxon>Betaproteobacteria</taxon>
        <taxon>Burkholderiales</taxon>
        <taxon>Comamonadaceae</taxon>
        <taxon>Acidovorax</taxon>
    </lineage>
</organism>
<comment type="caution">
    <text evidence="5">The sequence shown here is derived from an EMBL/GenBank/DDBJ whole genome shotgun (WGS) entry which is preliminary data.</text>
</comment>
<evidence type="ECO:0000259" key="4">
    <source>
        <dbReference type="Pfam" id="PF00291"/>
    </source>
</evidence>
<keyword evidence="6" id="KW-1185">Reference proteome</keyword>
<accession>A0A9X8CZY2</accession>
<dbReference type="GO" id="GO:0006567">
    <property type="term" value="P:L-threonine catabolic process"/>
    <property type="evidence" value="ECO:0007669"/>
    <property type="project" value="TreeGrafter"/>
</dbReference>
<dbReference type="OrthoDB" id="9778118at2"/>
<dbReference type="Gene3D" id="3.40.50.1100">
    <property type="match status" value="2"/>
</dbReference>
<evidence type="ECO:0000313" key="6">
    <source>
        <dbReference type="Proteomes" id="UP000265619"/>
    </source>
</evidence>
<dbReference type="SUPFAM" id="SSF53686">
    <property type="entry name" value="Tryptophan synthase beta subunit-like PLP-dependent enzymes"/>
    <property type="match status" value="1"/>
</dbReference>
<gene>
    <name evidence="5" type="ORF">D3H34_28635</name>
</gene>
<dbReference type="EMBL" id="QXMN01000059">
    <property type="protein sequence ID" value="RIX73803.1"/>
    <property type="molecule type" value="Genomic_DNA"/>
</dbReference>
<dbReference type="GO" id="GO:0003941">
    <property type="term" value="F:L-serine ammonia-lyase activity"/>
    <property type="evidence" value="ECO:0007669"/>
    <property type="project" value="TreeGrafter"/>
</dbReference>
<dbReference type="Proteomes" id="UP000265619">
    <property type="component" value="Unassembled WGS sequence"/>
</dbReference>
<dbReference type="InterPro" id="IPR050147">
    <property type="entry name" value="Ser/Thr_Dehydratase"/>
</dbReference>